<dbReference type="EMBL" id="JAHRHJ020000003">
    <property type="protein sequence ID" value="KAH9321811.1"/>
    <property type="molecule type" value="Genomic_DNA"/>
</dbReference>
<proteinExistence type="predicted"/>
<evidence type="ECO:0000313" key="1">
    <source>
        <dbReference type="EMBL" id="KAH9321811.1"/>
    </source>
</evidence>
<protein>
    <submittedName>
        <fullName evidence="1">Uncharacterized protein</fullName>
    </submittedName>
</protein>
<evidence type="ECO:0000313" key="2">
    <source>
        <dbReference type="Proteomes" id="UP000824469"/>
    </source>
</evidence>
<gene>
    <name evidence="1" type="ORF">KI387_016450</name>
</gene>
<feature type="non-terminal residue" evidence="1">
    <location>
        <position position="61"/>
    </location>
</feature>
<dbReference type="AlphaFoldDB" id="A0AA38GEZ4"/>
<accession>A0AA38GEZ4</accession>
<sequence length="61" mass="6799">TRQELEANLCIEAIGSVDTDVSSFLEAPIATMAKQFKKLFTNSAHETHSGLWCKDYEVEGH</sequence>
<comment type="caution">
    <text evidence="1">The sequence shown here is derived from an EMBL/GenBank/DDBJ whole genome shotgun (WGS) entry which is preliminary data.</text>
</comment>
<reference evidence="1 2" key="1">
    <citation type="journal article" date="2021" name="Nat. Plants">
        <title>The Taxus genome provides insights into paclitaxel biosynthesis.</title>
        <authorList>
            <person name="Xiong X."/>
            <person name="Gou J."/>
            <person name="Liao Q."/>
            <person name="Li Y."/>
            <person name="Zhou Q."/>
            <person name="Bi G."/>
            <person name="Li C."/>
            <person name="Du R."/>
            <person name="Wang X."/>
            <person name="Sun T."/>
            <person name="Guo L."/>
            <person name="Liang H."/>
            <person name="Lu P."/>
            <person name="Wu Y."/>
            <person name="Zhang Z."/>
            <person name="Ro D.K."/>
            <person name="Shang Y."/>
            <person name="Huang S."/>
            <person name="Yan J."/>
        </authorList>
    </citation>
    <scope>NUCLEOTIDE SEQUENCE [LARGE SCALE GENOMIC DNA]</scope>
    <source>
        <strain evidence="1">Ta-2019</strain>
    </source>
</reference>
<name>A0AA38GEZ4_TAXCH</name>
<organism evidence="1 2">
    <name type="scientific">Taxus chinensis</name>
    <name type="common">Chinese yew</name>
    <name type="synonym">Taxus wallichiana var. chinensis</name>
    <dbReference type="NCBI Taxonomy" id="29808"/>
    <lineage>
        <taxon>Eukaryota</taxon>
        <taxon>Viridiplantae</taxon>
        <taxon>Streptophyta</taxon>
        <taxon>Embryophyta</taxon>
        <taxon>Tracheophyta</taxon>
        <taxon>Spermatophyta</taxon>
        <taxon>Pinopsida</taxon>
        <taxon>Pinidae</taxon>
        <taxon>Conifers II</taxon>
        <taxon>Cupressales</taxon>
        <taxon>Taxaceae</taxon>
        <taxon>Taxus</taxon>
    </lineage>
</organism>
<keyword evidence="2" id="KW-1185">Reference proteome</keyword>
<feature type="non-terminal residue" evidence="1">
    <location>
        <position position="1"/>
    </location>
</feature>
<dbReference type="Proteomes" id="UP000824469">
    <property type="component" value="Unassembled WGS sequence"/>
</dbReference>